<gene>
    <name evidence="3" type="ORF">ARB_05361</name>
</gene>
<feature type="compositionally biased region" description="Low complexity" evidence="1">
    <location>
        <begin position="326"/>
        <end position="335"/>
    </location>
</feature>
<feature type="compositionally biased region" description="Low complexity" evidence="1">
    <location>
        <begin position="391"/>
        <end position="415"/>
    </location>
</feature>
<protein>
    <submittedName>
        <fullName evidence="3">Uncharacterized protein</fullName>
    </submittedName>
</protein>
<dbReference type="RefSeq" id="XP_003017067.1">
    <property type="nucleotide sequence ID" value="XM_003017021.1"/>
</dbReference>
<comment type="caution">
    <text evidence="3">The sequence shown here is derived from an EMBL/GenBank/DDBJ whole genome shotgun (WGS) entry which is preliminary data.</text>
</comment>
<feature type="signal peptide" evidence="2">
    <location>
        <begin position="1"/>
        <end position="19"/>
    </location>
</feature>
<dbReference type="Proteomes" id="UP000008866">
    <property type="component" value="Unassembled WGS sequence"/>
</dbReference>
<proteinExistence type="predicted"/>
<keyword evidence="4" id="KW-1185">Reference proteome</keyword>
<feature type="region of interest" description="Disordered" evidence="1">
    <location>
        <begin position="221"/>
        <end position="432"/>
    </location>
</feature>
<feature type="compositionally biased region" description="Polar residues" evidence="1">
    <location>
        <begin position="355"/>
        <end position="387"/>
    </location>
</feature>
<evidence type="ECO:0000313" key="3">
    <source>
        <dbReference type="EMBL" id="EFE36422.1"/>
    </source>
</evidence>
<dbReference type="eggNOG" id="KOG1216">
    <property type="taxonomic scope" value="Eukaryota"/>
</dbReference>
<feature type="compositionally biased region" description="Basic and acidic residues" evidence="1">
    <location>
        <begin position="221"/>
        <end position="237"/>
    </location>
</feature>
<feature type="compositionally biased region" description="Basic and acidic residues" evidence="1">
    <location>
        <begin position="267"/>
        <end position="312"/>
    </location>
</feature>
<dbReference type="HOGENOM" id="CLU_015283_0_0_1"/>
<evidence type="ECO:0000256" key="2">
    <source>
        <dbReference type="SAM" id="SignalP"/>
    </source>
</evidence>
<dbReference type="AlphaFoldDB" id="D4AM13"/>
<feature type="compositionally biased region" description="Polar residues" evidence="1">
    <location>
        <begin position="336"/>
        <end position="347"/>
    </location>
</feature>
<dbReference type="GeneID" id="9526869"/>
<feature type="region of interest" description="Disordered" evidence="1">
    <location>
        <begin position="479"/>
        <end position="522"/>
    </location>
</feature>
<dbReference type="OMA" id="QWIADQF"/>
<feature type="compositionally biased region" description="Low complexity" evidence="1">
    <location>
        <begin position="485"/>
        <end position="510"/>
    </location>
</feature>
<sequence length="895" mass="98763">MKIFFFLWLFSLLLPATQAENPNSNHQSDAQTIAAFAEKGWCFNYGGFWQSENTLAPCRKYCETHQSGPLNDISCLSFGVSFQQMKEMGLSYIDDSGHEFVTGECRCDLDGLGKVIIDTLVSGLSRLDDILCGVLVTTFETILDAGLVALPVGQIKRLETFIRAAKTVAENGLDAGVFFGSWANPICGKGWDKPSEDHVFAELAQAPHEYGSSLGCKRMEGCPESHNQRRGLDKDVRGLFGKGGGRKGGGKSGSGKPGDKNGSNPKNESKPADKPTDKPKSDDKPKSTTKEEPKSTTKDKPTTTEEKPKETTTNKPNSTTRDKPTTKTNDAPTTTSRPKSATSTHSKPTSDSETHPISPTTSHSRSTSKDGNAGTSSTIKPGPTTTDRPGVSSTSSHKSSSTKHSSTQVSSTTTQGRPTTSPICKPGKGVGGCSACSNVQAWPPGYFKDEDRGEEDDEEVSHLAIRGTGFFGWESHSLERRAKKSTTSTSTPSSTSGSLTATSSTSTQTSIPPPPVFKPSKNGKKVQFCDLVTNTAPYPGPAKLIGNKNVGTNVIFALKNPKECGDFEIRRRLNSLYKTDYKMLNSPKHDPNYGLATEHVLETQLISLFSEEISKQAGKRFIDPSDKSGSKMVDFCTYMTAYWADSNKNFLPEIGGVSKLGVQWIADQFPITKSWVDEFFLLPGAPNGIKGRAWGNDKIFVDDMKNSVNNRDFLTKNMLQESELVKAIIRFKDVMFAYKYMAMKDVGTVFNKQVQRISNILTELDEATANIKFEKKSTTVFHDYVPQGLGKQWDKWIKERTEATIKKTEMFFDDQYGHYTKARAELEKELKAAIKSAEDEEKKNKSKKLNAQQLKDADAKKKEHEARKERYETVIKYLQNLEKSYTSMKKWKNPL</sequence>
<feature type="region of interest" description="Disordered" evidence="1">
    <location>
        <begin position="838"/>
        <end position="867"/>
    </location>
</feature>
<name>D4AM13_ARTBC</name>
<feature type="compositionally biased region" description="Basic and acidic residues" evidence="1">
    <location>
        <begin position="855"/>
        <end position="867"/>
    </location>
</feature>
<evidence type="ECO:0000256" key="1">
    <source>
        <dbReference type="SAM" id="MobiDB-lite"/>
    </source>
</evidence>
<reference evidence="4" key="1">
    <citation type="journal article" date="2011" name="Genome Biol.">
        <title>Comparative and functional genomics provide insights into the pathogenicity of dermatophytic fungi.</title>
        <authorList>
            <person name="Burmester A."/>
            <person name="Shelest E."/>
            <person name="Gloeckner G."/>
            <person name="Heddergott C."/>
            <person name="Schindler S."/>
            <person name="Staib P."/>
            <person name="Heidel A."/>
            <person name="Felder M."/>
            <person name="Petzold A."/>
            <person name="Szafranski K."/>
            <person name="Feuermann M."/>
            <person name="Pedruzzi I."/>
            <person name="Priebe S."/>
            <person name="Groth M."/>
            <person name="Winkler R."/>
            <person name="Li W."/>
            <person name="Kniemeyer O."/>
            <person name="Schroeckh V."/>
            <person name="Hertweck C."/>
            <person name="Hube B."/>
            <person name="White T.C."/>
            <person name="Platzer M."/>
            <person name="Guthke R."/>
            <person name="Heitman J."/>
            <person name="Woestemeyer J."/>
            <person name="Zipfel P.F."/>
            <person name="Monod M."/>
            <person name="Brakhage A.A."/>
        </authorList>
    </citation>
    <scope>NUCLEOTIDE SEQUENCE [LARGE SCALE GENOMIC DNA]</scope>
    <source>
        <strain evidence="4">ATCC MYA-4681 / CBS 112371</strain>
    </source>
</reference>
<evidence type="ECO:0000313" key="4">
    <source>
        <dbReference type="Proteomes" id="UP000008866"/>
    </source>
</evidence>
<keyword evidence="2" id="KW-0732">Signal</keyword>
<feature type="chain" id="PRO_5003053825" evidence="2">
    <location>
        <begin position="20"/>
        <end position="895"/>
    </location>
</feature>
<dbReference type="EMBL" id="ABSU01000002">
    <property type="protein sequence ID" value="EFE36422.1"/>
    <property type="molecule type" value="Genomic_DNA"/>
</dbReference>
<organism evidence="3 4">
    <name type="scientific">Arthroderma benhamiae (strain ATCC MYA-4681 / CBS 112371)</name>
    <name type="common">Trichophyton mentagrophytes</name>
    <dbReference type="NCBI Taxonomy" id="663331"/>
    <lineage>
        <taxon>Eukaryota</taxon>
        <taxon>Fungi</taxon>
        <taxon>Dikarya</taxon>
        <taxon>Ascomycota</taxon>
        <taxon>Pezizomycotina</taxon>
        <taxon>Eurotiomycetes</taxon>
        <taxon>Eurotiomycetidae</taxon>
        <taxon>Onygenales</taxon>
        <taxon>Arthrodermataceae</taxon>
        <taxon>Trichophyton</taxon>
    </lineage>
</organism>
<dbReference type="KEGG" id="abe:ARB_05361"/>
<accession>D4AM13</accession>
<dbReference type="STRING" id="663331.D4AM13"/>